<dbReference type="Gene3D" id="3.30.70.1230">
    <property type="entry name" value="Nucleotide cyclase"/>
    <property type="match status" value="2"/>
</dbReference>
<keyword evidence="9" id="KW-0460">Magnesium</keyword>
<feature type="transmembrane region" description="Helical" evidence="16">
    <location>
        <begin position="771"/>
        <end position="792"/>
    </location>
</feature>
<keyword evidence="19" id="KW-1185">Reference proteome</keyword>
<keyword evidence="8" id="KW-0067">ATP-binding</keyword>
<dbReference type="GO" id="GO:0007189">
    <property type="term" value="P:adenylate cyclase-activating G protein-coupled receptor signaling pathway"/>
    <property type="evidence" value="ECO:0007669"/>
    <property type="project" value="TreeGrafter"/>
</dbReference>
<comment type="catalytic activity">
    <reaction evidence="1">
        <text>ATP = 3',5'-cyclic AMP + diphosphate</text>
        <dbReference type="Rhea" id="RHEA:15389"/>
        <dbReference type="ChEBI" id="CHEBI:30616"/>
        <dbReference type="ChEBI" id="CHEBI:33019"/>
        <dbReference type="ChEBI" id="CHEBI:58165"/>
        <dbReference type="EC" id="4.6.1.1"/>
    </reaction>
</comment>
<evidence type="ECO:0000256" key="9">
    <source>
        <dbReference type="ARBA" id="ARBA00022842"/>
    </source>
</evidence>
<evidence type="ECO:0000256" key="4">
    <source>
        <dbReference type="ARBA" id="ARBA00012201"/>
    </source>
</evidence>
<evidence type="ECO:0000259" key="17">
    <source>
        <dbReference type="PROSITE" id="PS50125"/>
    </source>
</evidence>
<evidence type="ECO:0000313" key="18">
    <source>
        <dbReference type="EMBL" id="CAB3239806.1"/>
    </source>
</evidence>
<dbReference type="SUPFAM" id="SSF55073">
    <property type="entry name" value="Nucleotide cyclase"/>
    <property type="match status" value="2"/>
</dbReference>
<gene>
    <name evidence="18" type="ORF">APLA_LOCUS8008</name>
</gene>
<comment type="subcellular location">
    <subcellularLocation>
        <location evidence="3">Membrane</location>
        <topology evidence="3">Multi-pass membrane protein</topology>
    </subcellularLocation>
</comment>
<reference evidence="18 19" key="1">
    <citation type="submission" date="2020-04" db="EMBL/GenBank/DDBJ databases">
        <authorList>
            <person name="Wallbank WR R."/>
            <person name="Pardo Diaz C."/>
            <person name="Kozak K."/>
            <person name="Martin S."/>
            <person name="Jiggins C."/>
            <person name="Moest M."/>
            <person name="Warren A I."/>
            <person name="Byers J.R.P. K."/>
            <person name="Montejo-Kovacevich G."/>
            <person name="Yen C E."/>
        </authorList>
    </citation>
    <scope>NUCLEOTIDE SEQUENCE [LARGE SCALE GENOMIC DNA]</scope>
</reference>
<feature type="transmembrane region" description="Helical" evidence="16">
    <location>
        <begin position="182"/>
        <end position="200"/>
    </location>
</feature>
<dbReference type="PANTHER" id="PTHR45627:SF23">
    <property type="entry name" value="AT30656P-RELATED"/>
    <property type="match status" value="1"/>
</dbReference>
<dbReference type="InterPro" id="IPR001054">
    <property type="entry name" value="A/G_cyclase"/>
</dbReference>
<dbReference type="EMBL" id="CADEBC010000503">
    <property type="protein sequence ID" value="CAB3239806.1"/>
    <property type="molecule type" value="Genomic_DNA"/>
</dbReference>
<evidence type="ECO:0000256" key="10">
    <source>
        <dbReference type="ARBA" id="ARBA00022989"/>
    </source>
</evidence>
<feature type="transmembrane region" description="Helical" evidence="16">
    <location>
        <begin position="713"/>
        <end position="731"/>
    </location>
</feature>
<feature type="compositionally biased region" description="Acidic residues" evidence="15">
    <location>
        <begin position="1271"/>
        <end position="1280"/>
    </location>
</feature>
<accession>A0A8S1A5F0</accession>
<dbReference type="InterPro" id="IPR029787">
    <property type="entry name" value="Nucleotide_cyclase"/>
</dbReference>
<dbReference type="FunFam" id="3.30.70.1230:FF:000024">
    <property type="entry name" value="ACXA, isoform A"/>
    <property type="match status" value="1"/>
</dbReference>
<dbReference type="EC" id="4.6.1.1" evidence="4"/>
<dbReference type="OrthoDB" id="10006362at2759"/>
<evidence type="ECO:0000256" key="6">
    <source>
        <dbReference type="ARBA" id="ARBA00022723"/>
    </source>
</evidence>
<evidence type="ECO:0000256" key="8">
    <source>
        <dbReference type="ARBA" id="ARBA00022840"/>
    </source>
</evidence>
<dbReference type="Proteomes" id="UP000494106">
    <property type="component" value="Unassembled WGS sequence"/>
</dbReference>
<evidence type="ECO:0000256" key="11">
    <source>
        <dbReference type="ARBA" id="ARBA00022998"/>
    </source>
</evidence>
<evidence type="ECO:0000256" key="12">
    <source>
        <dbReference type="ARBA" id="ARBA00023136"/>
    </source>
</evidence>
<comment type="cofactor">
    <cofactor evidence="2">
        <name>Mg(2+)</name>
        <dbReference type="ChEBI" id="CHEBI:18420"/>
    </cofactor>
</comment>
<feature type="transmembrane region" description="Helical" evidence="16">
    <location>
        <begin position="232"/>
        <end position="255"/>
    </location>
</feature>
<evidence type="ECO:0000256" key="14">
    <source>
        <dbReference type="RuleBase" id="RU000405"/>
    </source>
</evidence>
<sequence>MNSNQDQNLSKAMGSVVLQVGALELLARYSMNSGRATSVLSSLHEFRVQEVEMAGGKQWNWKYLRDQFDQKDLEGLYRRYDDKLRETLIYIYLSLLILFTTVHIIFVVAGTVTEQIQSVSTFLTMGMYVLRIAVPIICLWKRIYYPLKTKCFWMPILVTFVITLNLVFTDVIISVYSYFEGIALRPAYATMALLSSYIFLPIRNNFLVIFLGILVSTVYVLVYGFFSYEETQYLGAVVSSEIIYLIGVNLMGIYFRLMNEIVTRRSFLDRRACVESTLRLKFVKEQEERLMISILPEHIVSKVRQDIRTMFLGLNEHPIRQNMKSFNQLYVEEHDNVSILYADVVNYTMISTTLSPMRMVELLNELFGRFDEASEEYDVLRIKFLGDCYYCVSGIPKPTDQHAKNCVDLGLEMIHIIKDVREKRSLNMDMRIGVHSGKILSGVIGIRKWQFDIWSKDVTIANRMESTGKAGKVHITKQTLELLLDYAREYIIEPNYESQNDSFLMKNKLETYLVSRPERNVDYKPFRRASVGMNKVITKSNTSNRRSKTRSSSQFRRTTTFMDDNLVEYQQMLKAADAQMAKEIEDMTNGKEHFRNESKLNRFTLMYRNFTLEKTFLLLPDPLFKYYITCCLTTLILILLINGLTTNWLQSYKWYTWFIFGLFVVALIIMQPLTWFQFLWTKYKGFEEPRNTYLRYIYDISAKIIRSAKIRTAIYLLISFGLAATSVVNIIECSEVHVPAAEAVLSNCISSWHVTQCWSLALLLNFLFSRVFFIFKWIVAGAMTTFYLWVVWERRTAFFSIDTSWNVGLDPRIAHTLSVLIITITLYWIDRTTEYRNRLDHLWQLQLSEEQKEAETMLKVNNMLLENILPAHVVQVYLNLNRSVDELYYEKYDNVAVMFASLTNYKLGVGGDADMSDKFLLSILDEIISDFDRLLLTGASNYKVEKIKMAGWTYMAACGLDPSRRESMDSVSLQYPTVRKNSTPYNRAIVLTMVEFAAAMMMQLQNFNRGSFQSFEGLNIRIGISNGEVAAGVVGSQKPLYDIWGHAVNMASRMDSTGDSGKIQVTENTAIILDECDILTTCRGETFVKGAGYIKTYFVPLDENFNLIMKENSMNYYRVQDRARYFNIRNSMYSDNLYEIRKMSYDSIGSYSYISDTGTVTYSEKKTSTASEDTNSFISILTSLIMADEPESQLRRRRTSANSNLPLHLDVECMISEGDPDYSTPSPSCIKRLVNTKQKNSSSALLDFKNKQQSFDIQVEECEEEEIFIESEDEDADDPGEASSANRPFTPTPIHDFAANVVYTEGPQTSDFLRVNAVENDCYTDVSEANSDDEANEE</sequence>
<evidence type="ECO:0000256" key="5">
    <source>
        <dbReference type="ARBA" id="ARBA00022692"/>
    </source>
</evidence>
<dbReference type="PANTHER" id="PTHR45627">
    <property type="entry name" value="ADENYLATE CYCLASE TYPE 1"/>
    <property type="match status" value="1"/>
</dbReference>
<feature type="transmembrane region" description="Helical" evidence="16">
    <location>
        <begin position="812"/>
        <end position="829"/>
    </location>
</feature>
<keyword evidence="12 16" id="KW-0472">Membrane</keyword>
<evidence type="ECO:0000256" key="1">
    <source>
        <dbReference type="ARBA" id="ARBA00001593"/>
    </source>
</evidence>
<evidence type="ECO:0000256" key="2">
    <source>
        <dbReference type="ARBA" id="ARBA00001946"/>
    </source>
</evidence>
<name>A0A8S1A5F0_ARCPL</name>
<dbReference type="CDD" id="cd07302">
    <property type="entry name" value="CHD"/>
    <property type="match status" value="2"/>
</dbReference>
<feature type="region of interest" description="Disordered" evidence="15">
    <location>
        <begin position="1271"/>
        <end position="1293"/>
    </location>
</feature>
<feature type="transmembrane region" description="Helical" evidence="16">
    <location>
        <begin position="121"/>
        <end position="140"/>
    </location>
</feature>
<protein>
    <recommendedName>
        <fullName evidence="4">adenylate cyclase</fullName>
        <ecNumber evidence="4">4.6.1.1</ecNumber>
    </recommendedName>
</protein>
<keyword evidence="5 16" id="KW-0812">Transmembrane</keyword>
<feature type="transmembrane region" description="Helical" evidence="16">
    <location>
        <begin position="152"/>
        <end position="176"/>
    </location>
</feature>
<dbReference type="InterPro" id="IPR018297">
    <property type="entry name" value="A/G_cyclase_CS"/>
</dbReference>
<evidence type="ECO:0000256" key="16">
    <source>
        <dbReference type="SAM" id="Phobius"/>
    </source>
</evidence>
<feature type="transmembrane region" description="Helical" evidence="16">
    <location>
        <begin position="657"/>
        <end position="680"/>
    </location>
</feature>
<dbReference type="GO" id="GO:0006171">
    <property type="term" value="P:cAMP biosynthetic process"/>
    <property type="evidence" value="ECO:0007669"/>
    <property type="project" value="UniProtKB-KW"/>
</dbReference>
<dbReference type="GO" id="GO:0035556">
    <property type="term" value="P:intracellular signal transduction"/>
    <property type="evidence" value="ECO:0007669"/>
    <property type="project" value="InterPro"/>
</dbReference>
<feature type="transmembrane region" description="Helical" evidence="16">
    <location>
        <begin position="207"/>
        <end position="226"/>
    </location>
</feature>
<dbReference type="SMART" id="SM00044">
    <property type="entry name" value="CYCc"/>
    <property type="match status" value="2"/>
</dbReference>
<keyword evidence="6" id="KW-0479">Metal-binding</keyword>
<dbReference type="GO" id="GO:0046872">
    <property type="term" value="F:metal ion binding"/>
    <property type="evidence" value="ECO:0007669"/>
    <property type="project" value="UniProtKB-KW"/>
</dbReference>
<dbReference type="GO" id="GO:0004016">
    <property type="term" value="F:adenylate cyclase activity"/>
    <property type="evidence" value="ECO:0007669"/>
    <property type="project" value="UniProtKB-EC"/>
</dbReference>
<dbReference type="PROSITE" id="PS00452">
    <property type="entry name" value="GUANYLATE_CYCLASE_1"/>
    <property type="match status" value="2"/>
</dbReference>
<keyword evidence="7" id="KW-0547">Nucleotide-binding</keyword>
<dbReference type="GO" id="GO:0005886">
    <property type="term" value="C:plasma membrane"/>
    <property type="evidence" value="ECO:0007669"/>
    <property type="project" value="TreeGrafter"/>
</dbReference>
<dbReference type="InterPro" id="IPR032628">
    <property type="entry name" value="AC_N"/>
</dbReference>
<dbReference type="GO" id="GO:0005524">
    <property type="term" value="F:ATP binding"/>
    <property type="evidence" value="ECO:0007669"/>
    <property type="project" value="UniProtKB-KW"/>
</dbReference>
<evidence type="ECO:0000256" key="15">
    <source>
        <dbReference type="SAM" id="MobiDB-lite"/>
    </source>
</evidence>
<comment type="similarity">
    <text evidence="14">Belongs to the adenylyl cyclase class-4/guanylyl cyclase family.</text>
</comment>
<keyword evidence="13 14" id="KW-0456">Lyase</keyword>
<feature type="transmembrane region" description="Helical" evidence="16">
    <location>
        <begin position="88"/>
        <end position="109"/>
    </location>
</feature>
<evidence type="ECO:0000256" key="13">
    <source>
        <dbReference type="ARBA" id="ARBA00023239"/>
    </source>
</evidence>
<keyword evidence="11" id="KW-0115">cAMP biosynthesis</keyword>
<organism evidence="18 19">
    <name type="scientific">Arctia plantaginis</name>
    <name type="common">Wood tiger moth</name>
    <name type="synonym">Phalaena plantaginis</name>
    <dbReference type="NCBI Taxonomy" id="874455"/>
    <lineage>
        <taxon>Eukaryota</taxon>
        <taxon>Metazoa</taxon>
        <taxon>Ecdysozoa</taxon>
        <taxon>Arthropoda</taxon>
        <taxon>Hexapoda</taxon>
        <taxon>Insecta</taxon>
        <taxon>Pterygota</taxon>
        <taxon>Neoptera</taxon>
        <taxon>Endopterygota</taxon>
        <taxon>Lepidoptera</taxon>
        <taxon>Glossata</taxon>
        <taxon>Ditrysia</taxon>
        <taxon>Noctuoidea</taxon>
        <taxon>Erebidae</taxon>
        <taxon>Arctiinae</taxon>
        <taxon>Arctia</taxon>
    </lineage>
</organism>
<dbReference type="Pfam" id="PF16214">
    <property type="entry name" value="AC_N"/>
    <property type="match status" value="1"/>
</dbReference>
<evidence type="ECO:0000313" key="19">
    <source>
        <dbReference type="Proteomes" id="UP000494106"/>
    </source>
</evidence>
<feature type="transmembrane region" description="Helical" evidence="16">
    <location>
        <begin position="624"/>
        <end position="645"/>
    </location>
</feature>
<comment type="caution">
    <text evidence="18">The sequence shown here is derived from an EMBL/GenBank/DDBJ whole genome shotgun (WGS) entry which is preliminary data.</text>
</comment>
<feature type="domain" description="Guanylate cyclase" evidence="17">
    <location>
        <begin position="896"/>
        <end position="1055"/>
    </location>
</feature>
<dbReference type="Pfam" id="PF00211">
    <property type="entry name" value="Guanylate_cyc"/>
    <property type="match status" value="2"/>
</dbReference>
<proteinExistence type="inferred from homology"/>
<evidence type="ECO:0000256" key="3">
    <source>
        <dbReference type="ARBA" id="ARBA00004141"/>
    </source>
</evidence>
<dbReference type="PROSITE" id="PS50125">
    <property type="entry name" value="GUANYLATE_CYCLASE_2"/>
    <property type="match status" value="2"/>
</dbReference>
<feature type="domain" description="Guanylate cyclase" evidence="17">
    <location>
        <begin position="338"/>
        <end position="465"/>
    </location>
</feature>
<evidence type="ECO:0000256" key="7">
    <source>
        <dbReference type="ARBA" id="ARBA00022741"/>
    </source>
</evidence>
<keyword evidence="10 16" id="KW-1133">Transmembrane helix</keyword>